<dbReference type="Proteomes" id="UP000556700">
    <property type="component" value="Unassembled WGS sequence"/>
</dbReference>
<evidence type="ECO:0000256" key="3">
    <source>
        <dbReference type="ARBA" id="ARBA00023157"/>
    </source>
</evidence>
<keyword evidence="3" id="KW-1015">Disulfide bond</keyword>
<comment type="caution">
    <text evidence="6">The sequence shown here is derived from an EMBL/GenBank/DDBJ whole genome shotgun (WGS) entry which is preliminary data.</text>
</comment>
<dbReference type="Pfam" id="PF00578">
    <property type="entry name" value="AhpC-TSA"/>
    <property type="match status" value="1"/>
</dbReference>
<dbReference type="GO" id="GO:0016209">
    <property type="term" value="F:antioxidant activity"/>
    <property type="evidence" value="ECO:0007669"/>
    <property type="project" value="InterPro"/>
</dbReference>
<evidence type="ECO:0000256" key="2">
    <source>
        <dbReference type="ARBA" id="ARBA00022748"/>
    </source>
</evidence>
<dbReference type="GO" id="GO:0017004">
    <property type="term" value="P:cytochrome complex assembly"/>
    <property type="evidence" value="ECO:0007669"/>
    <property type="project" value="UniProtKB-KW"/>
</dbReference>
<protein>
    <submittedName>
        <fullName evidence="6">Thiol-disulfide oxidoreductase ResA</fullName>
    </submittedName>
</protein>
<gene>
    <name evidence="6" type="primary">resA_9</name>
    <name evidence="6" type="ORF">FLACHUCJ7_03643</name>
</gene>
<name>A0A6V6Z9J2_9FLAO</name>
<dbReference type="RefSeq" id="WP_083480860.1">
    <property type="nucleotide sequence ID" value="NZ_CAIJDO010000213.1"/>
</dbReference>
<dbReference type="InterPro" id="IPR050553">
    <property type="entry name" value="Thioredoxin_ResA/DsbE_sf"/>
</dbReference>
<dbReference type="PANTHER" id="PTHR42852:SF6">
    <property type="entry name" value="THIOL:DISULFIDE INTERCHANGE PROTEIN DSBE"/>
    <property type="match status" value="1"/>
</dbReference>
<organism evidence="6 7">
    <name type="scientific">Flavobacterium chungangense</name>
    <dbReference type="NCBI Taxonomy" id="554283"/>
    <lineage>
        <taxon>Bacteria</taxon>
        <taxon>Pseudomonadati</taxon>
        <taxon>Bacteroidota</taxon>
        <taxon>Flavobacteriia</taxon>
        <taxon>Flavobacteriales</taxon>
        <taxon>Flavobacteriaceae</taxon>
        <taxon>Flavobacterium</taxon>
    </lineage>
</organism>
<accession>A0A6V6Z9J2</accession>
<evidence type="ECO:0000313" key="7">
    <source>
        <dbReference type="Proteomes" id="UP000556700"/>
    </source>
</evidence>
<comment type="subcellular location">
    <subcellularLocation>
        <location evidence="1">Cell envelope</location>
    </subcellularLocation>
</comment>
<dbReference type="GO" id="GO:0030313">
    <property type="term" value="C:cell envelope"/>
    <property type="evidence" value="ECO:0007669"/>
    <property type="project" value="UniProtKB-SubCell"/>
</dbReference>
<evidence type="ECO:0000256" key="4">
    <source>
        <dbReference type="ARBA" id="ARBA00023284"/>
    </source>
</evidence>
<dbReference type="AlphaFoldDB" id="A0A6V6Z9J2"/>
<reference evidence="6 7" key="1">
    <citation type="submission" date="2020-06" db="EMBL/GenBank/DDBJ databases">
        <authorList>
            <person name="Criscuolo A."/>
        </authorList>
    </citation>
    <scope>NUCLEOTIDE SEQUENCE [LARGE SCALE GENOMIC DNA]</scope>
    <source>
        <strain evidence="7">CIP 110025</strain>
    </source>
</reference>
<evidence type="ECO:0000259" key="5">
    <source>
        <dbReference type="PROSITE" id="PS51352"/>
    </source>
</evidence>
<feature type="domain" description="Thioredoxin" evidence="5">
    <location>
        <begin position="308"/>
        <end position="442"/>
    </location>
</feature>
<dbReference type="EMBL" id="CAIJDO010000213">
    <property type="protein sequence ID" value="CAD0008114.1"/>
    <property type="molecule type" value="Genomic_DNA"/>
</dbReference>
<dbReference type="PANTHER" id="PTHR42852">
    <property type="entry name" value="THIOL:DISULFIDE INTERCHANGE PROTEIN DSBE"/>
    <property type="match status" value="1"/>
</dbReference>
<keyword evidence="4" id="KW-0676">Redox-active center</keyword>
<proteinExistence type="predicted"/>
<dbReference type="Gene3D" id="3.40.30.10">
    <property type="entry name" value="Glutaredoxin"/>
    <property type="match status" value="1"/>
</dbReference>
<dbReference type="InterPro" id="IPR000866">
    <property type="entry name" value="AhpC/TSA"/>
</dbReference>
<dbReference type="CDD" id="cd02966">
    <property type="entry name" value="TlpA_like_family"/>
    <property type="match status" value="1"/>
</dbReference>
<evidence type="ECO:0000313" key="6">
    <source>
        <dbReference type="EMBL" id="CAD0008114.1"/>
    </source>
</evidence>
<dbReference type="GO" id="GO:0016491">
    <property type="term" value="F:oxidoreductase activity"/>
    <property type="evidence" value="ECO:0007669"/>
    <property type="project" value="InterPro"/>
</dbReference>
<keyword evidence="2" id="KW-0201">Cytochrome c-type biogenesis</keyword>
<sequence>MNKILMTLAIGLSTFSLCMGQIPKEAFALTNSLSDLWRNGETETAVESSVKLYHLYPPMFINRIHNTLAQQLQNAPRLYGQQYLEQLLLKENNKINTIITPIHLWSKSMEATNENDLKGILEDLNSILKDSANYDSKTERYSLLILQELERKNAIDIKSKEKILNKNITSLESYPYILKIKADRLDGEKRAWYRYLLAYSYNYLYSINPKEEYLKKASDYSPDLNDWLNKHAFFYEAALLTGNTREFGFQTKYQKYLTENNRNTEALNLLCNIAFTNPSDSNIKSLREYYEKLKYELPFSDYWTTYIHKMGKPVPKVKIKYENEELNLTEKPKNWIYIDVWGTWCSPCREELPELQSLFTANSSNKNSKLRIYTFSFGSQNLLAFMNDNKYTFPVSEVDKQTNDLFEVSGYPTKILISPEGNFIKIPFSLDWKTYIKNYTLM</sequence>
<keyword evidence="7" id="KW-1185">Reference proteome</keyword>
<dbReference type="InterPro" id="IPR036249">
    <property type="entry name" value="Thioredoxin-like_sf"/>
</dbReference>
<evidence type="ECO:0000256" key="1">
    <source>
        <dbReference type="ARBA" id="ARBA00004196"/>
    </source>
</evidence>
<dbReference type="SUPFAM" id="SSF52833">
    <property type="entry name" value="Thioredoxin-like"/>
    <property type="match status" value="1"/>
</dbReference>
<dbReference type="PROSITE" id="PS51352">
    <property type="entry name" value="THIOREDOXIN_2"/>
    <property type="match status" value="1"/>
</dbReference>
<dbReference type="InterPro" id="IPR013766">
    <property type="entry name" value="Thioredoxin_domain"/>
</dbReference>